<evidence type="ECO:0000313" key="1">
    <source>
        <dbReference type="EMBL" id="VFK17515.1"/>
    </source>
</evidence>
<protein>
    <submittedName>
        <fullName evidence="1">Thioesterase domain</fullName>
    </submittedName>
</protein>
<dbReference type="AlphaFoldDB" id="A0A450WKE0"/>
<sequence length="191" mass="20841">MAKQLQEQGERVGRLAIFDTTVPFGQPIGRDWSEADWIIDLAHIAERLLGMALAISKNDLRRLDTEAQLNHLHGRLTQSGWEISIGQLRALVRIFKANCQMDYAPQNVPPVPISLFKARESAAVTRSGAEMSAFSQSLKADPTWGWGQYAVGSVDIHEVPGDHYTMMGGANVEALAEGLRGCLDIGGDITA</sequence>
<dbReference type="InterPro" id="IPR029058">
    <property type="entry name" value="AB_hydrolase_fold"/>
</dbReference>
<reference evidence="1" key="1">
    <citation type="submission" date="2019-02" db="EMBL/GenBank/DDBJ databases">
        <authorList>
            <person name="Gruber-Vodicka R. H."/>
            <person name="Seah K. B. B."/>
        </authorList>
    </citation>
    <scope>NUCLEOTIDE SEQUENCE</scope>
    <source>
        <strain evidence="1">BECK_S313</strain>
    </source>
</reference>
<gene>
    <name evidence="1" type="ORF">BECKLPF1236B_GA0070989_11188</name>
</gene>
<dbReference type="EMBL" id="CAADFK010000118">
    <property type="protein sequence ID" value="VFK17515.1"/>
    <property type="molecule type" value="Genomic_DNA"/>
</dbReference>
<name>A0A450WKE0_9GAMM</name>
<dbReference type="SUPFAM" id="SSF53474">
    <property type="entry name" value="alpha/beta-Hydrolases"/>
    <property type="match status" value="1"/>
</dbReference>
<accession>A0A450WKE0</accession>
<proteinExistence type="predicted"/>
<organism evidence="1">
    <name type="scientific">Candidatus Kentrum sp. LPFa</name>
    <dbReference type="NCBI Taxonomy" id="2126335"/>
    <lineage>
        <taxon>Bacteria</taxon>
        <taxon>Pseudomonadati</taxon>
        <taxon>Pseudomonadota</taxon>
        <taxon>Gammaproteobacteria</taxon>
        <taxon>Candidatus Kentrum</taxon>
    </lineage>
</organism>
<dbReference type="Gene3D" id="3.40.50.1820">
    <property type="entry name" value="alpha/beta hydrolase"/>
    <property type="match status" value="1"/>
</dbReference>